<gene>
    <name evidence="1" type="ORF">I573_01740</name>
</gene>
<proteinExistence type="predicted"/>
<organism evidence="1 2">
    <name type="scientific">Enterococcus sulfureus ATCC 49903</name>
    <dbReference type="NCBI Taxonomy" id="1140003"/>
    <lineage>
        <taxon>Bacteria</taxon>
        <taxon>Bacillati</taxon>
        <taxon>Bacillota</taxon>
        <taxon>Bacilli</taxon>
        <taxon>Lactobacillales</taxon>
        <taxon>Enterococcaceae</taxon>
        <taxon>Enterococcus</taxon>
    </lineage>
</organism>
<dbReference type="PATRIC" id="fig|1140003.3.peg.894"/>
<dbReference type="RefSeq" id="WP_016185390.1">
    <property type="nucleotide sequence ID" value="NZ_ASWO01000005.1"/>
</dbReference>
<dbReference type="AlphaFoldDB" id="S0P1H2"/>
<dbReference type="Proteomes" id="UP000015961">
    <property type="component" value="Unassembled WGS sequence"/>
</dbReference>
<evidence type="ECO:0000313" key="2">
    <source>
        <dbReference type="Proteomes" id="UP000015961"/>
    </source>
</evidence>
<evidence type="ECO:0008006" key="3">
    <source>
        <dbReference type="Google" id="ProtNLM"/>
    </source>
</evidence>
<accession>S0P1H2</accession>
<protein>
    <recommendedName>
        <fullName evidence="3">Mga helix-turn-helix domain-containing protein</fullName>
    </recommendedName>
</protein>
<sequence>MFPTHHFLPPTLSHYFSLLTTLESSSSILSIDTLSQTIQLTKPHVKKIIADINQHATSMHFIIQKNDVFTINHYTVAFHSRYCFAFQEKYEITIFKSLFQSSIQTQQKLAMQHAVSEATISRLMRLIAHYFSDYPHIHFTSAPLRLTTSLIGRYQLYLLHLSLTLEELFTKQTAIESFFHLFPRVFRLAIQTIAPYEFVHPLKQGENQNTLIENSSYSASLRKFNLPAFFTSLSNEFYHFLNLHLLASSVFYQDFLSIALYGFLLWYYELPLFQMYDFIRFPDSHSQEKYQQDALTLLSKLKQHFCLNDNPQFESFFLQLFTWYNTQMAYYTKKDV</sequence>
<name>S0P1H2_9ENTE</name>
<keyword evidence="2" id="KW-1185">Reference proteome</keyword>
<comment type="caution">
    <text evidence="1">The sequence shown here is derived from an EMBL/GenBank/DDBJ whole genome shotgun (WGS) entry which is preliminary data.</text>
</comment>
<evidence type="ECO:0000313" key="1">
    <source>
        <dbReference type="EMBL" id="EOT84015.1"/>
    </source>
</evidence>
<dbReference type="EMBL" id="ASWO01000005">
    <property type="protein sequence ID" value="EOT84015.1"/>
    <property type="molecule type" value="Genomic_DNA"/>
</dbReference>
<reference evidence="1 2" key="1">
    <citation type="submission" date="2013-03" db="EMBL/GenBank/DDBJ databases">
        <title>The Genome Sequence of Enterococcus sulfureus ATCC_49903 (PacBio/Illumina hybrid assembly).</title>
        <authorList>
            <consortium name="The Broad Institute Genomics Platform"/>
            <consortium name="The Broad Institute Genome Sequencing Center for Infectious Disease"/>
            <person name="Earl A."/>
            <person name="Russ C."/>
            <person name="Gilmore M."/>
            <person name="Surin D."/>
            <person name="Walker B."/>
            <person name="Young S."/>
            <person name="Zeng Q."/>
            <person name="Gargeya S."/>
            <person name="Fitzgerald M."/>
            <person name="Haas B."/>
            <person name="Abouelleil A."/>
            <person name="Allen A.W."/>
            <person name="Alvarado L."/>
            <person name="Arachchi H.M."/>
            <person name="Berlin A.M."/>
            <person name="Chapman S.B."/>
            <person name="Gainer-Dewar J."/>
            <person name="Goldberg J."/>
            <person name="Griggs A."/>
            <person name="Gujja S."/>
            <person name="Hansen M."/>
            <person name="Howarth C."/>
            <person name="Imamovic A."/>
            <person name="Ireland A."/>
            <person name="Larimer J."/>
            <person name="McCowan C."/>
            <person name="Murphy C."/>
            <person name="Pearson M."/>
            <person name="Poon T.W."/>
            <person name="Priest M."/>
            <person name="Roberts A."/>
            <person name="Saif S."/>
            <person name="Shea T."/>
            <person name="Sisk P."/>
            <person name="Sykes S."/>
            <person name="Wortman J."/>
            <person name="Nusbaum C."/>
            <person name="Birren B."/>
        </authorList>
    </citation>
    <scope>NUCLEOTIDE SEQUENCE [LARGE SCALE GENOMIC DNA]</scope>
    <source>
        <strain evidence="1 2">ATCC 49903</strain>
    </source>
</reference>